<dbReference type="EMBL" id="CM044706">
    <property type="protein sequence ID" value="KAI5656086.1"/>
    <property type="molecule type" value="Genomic_DNA"/>
</dbReference>
<name>A0ACC0A9B7_CATRO</name>
<organism evidence="1 2">
    <name type="scientific">Catharanthus roseus</name>
    <name type="common">Madagascar periwinkle</name>
    <name type="synonym">Vinca rosea</name>
    <dbReference type="NCBI Taxonomy" id="4058"/>
    <lineage>
        <taxon>Eukaryota</taxon>
        <taxon>Viridiplantae</taxon>
        <taxon>Streptophyta</taxon>
        <taxon>Embryophyta</taxon>
        <taxon>Tracheophyta</taxon>
        <taxon>Spermatophyta</taxon>
        <taxon>Magnoliopsida</taxon>
        <taxon>eudicotyledons</taxon>
        <taxon>Gunneridae</taxon>
        <taxon>Pentapetalae</taxon>
        <taxon>asterids</taxon>
        <taxon>lamiids</taxon>
        <taxon>Gentianales</taxon>
        <taxon>Apocynaceae</taxon>
        <taxon>Rauvolfioideae</taxon>
        <taxon>Vinceae</taxon>
        <taxon>Catharanthinae</taxon>
        <taxon>Catharanthus</taxon>
    </lineage>
</organism>
<reference evidence="2" key="1">
    <citation type="journal article" date="2023" name="Nat. Plants">
        <title>Single-cell RNA sequencing provides a high-resolution roadmap for understanding the multicellular compartmentation of specialized metabolism.</title>
        <authorList>
            <person name="Sun S."/>
            <person name="Shen X."/>
            <person name="Li Y."/>
            <person name="Li Y."/>
            <person name="Wang S."/>
            <person name="Li R."/>
            <person name="Zhang H."/>
            <person name="Shen G."/>
            <person name="Guo B."/>
            <person name="Wei J."/>
            <person name="Xu J."/>
            <person name="St-Pierre B."/>
            <person name="Chen S."/>
            <person name="Sun C."/>
        </authorList>
    </citation>
    <scope>NUCLEOTIDE SEQUENCE [LARGE SCALE GENOMIC DNA]</scope>
</reference>
<accession>A0ACC0A9B7</accession>
<comment type="caution">
    <text evidence="1">The sequence shown here is derived from an EMBL/GenBank/DDBJ whole genome shotgun (WGS) entry which is preliminary data.</text>
</comment>
<proteinExistence type="predicted"/>
<sequence>MTELYYWTPRLVSAQLTFKRNRNTPMGFFRKGQLETTQWAFMRQCHLWTHPGNRTIPFVELESYMAVHKMDLMASSIASPFALSIARARGQRERQSKLITCDSVGFKPLHKEFRPLVSGSPLTYTVREKHASVICAAALIQLVQLLYCYFHLFINQLGFYPGKEKSPELDDGGTGFPPRDDGDGGGGGGGGGDADEIASVRAAADSIKESCYFHENLELIRCHLLLIAHVLVRKQAPQRVISTNIHIMHNK</sequence>
<gene>
    <name evidence="1" type="ORF">M9H77_24879</name>
</gene>
<dbReference type="Proteomes" id="UP001060085">
    <property type="component" value="Linkage Group LG06"/>
</dbReference>
<keyword evidence="2" id="KW-1185">Reference proteome</keyword>
<evidence type="ECO:0000313" key="2">
    <source>
        <dbReference type="Proteomes" id="UP001060085"/>
    </source>
</evidence>
<protein>
    <submittedName>
        <fullName evidence="1">Uncharacterized protein</fullName>
    </submittedName>
</protein>
<evidence type="ECO:0000313" key="1">
    <source>
        <dbReference type="EMBL" id="KAI5656086.1"/>
    </source>
</evidence>